<dbReference type="EMBL" id="JACOME010000005">
    <property type="protein sequence ID" value="MBC3847686.1"/>
    <property type="molecule type" value="Genomic_DNA"/>
</dbReference>
<accession>A0ABR6Y4L2</accession>
<sequence>MKFNINHLFLFILFALFSFTACQDEATEVDNPSEQEVIVANSDLTSLMSRTVANFGAADNILDGSSCFSVELPVTIIVSDITIIIETEEDLDLLEDLYDDFEGDDNFLDFIFPITIIFNDYSELVIQNEDELGNFINDCENDDDIIECVDFVYPVSFSVFNSEFNLIDSVIIENDEALYSFLDDLEDDDNALIVSLNFPVTLEYANGDTIEVNTNQELADAIEVAGEDCDDEDDDCIGEELAINLVECPWEVYLYTNDDLENLDGPFTFTFNENGNVLIEGVLQDSYSTTWQLTETDNGLELNIASFYYYEQQFGNWLVVECDDDDLKFEHLTVDGTGLFFDRDCEDDLDCSLTDISSILQECPWDFTNGTGNFSNNQMIFHEDGILQITEGITGVAIGGYYNLSATDNGVVINFSELTAFQDTLHGDWLIIECDDDRLELVKGNQNLVLEQDCIGDDDVFNCFGDFEIVECNQPNNVPVFNLSANTIGLIDCEYAFTPSFHTTIADAESHTNAIADTEAYASLVTEVYLRIEAESGNFEIFTIFLNSIECNYFECFENRVIEVCDDDGFNDGVITFNLNAIYDCPEDNIVYTFHDTIVDAEVSNNALPSTYTNLSNPQTIYVRVELAGDPNIYEIFEVVLIVEDCSNETCTEEDVDAFLTNCIWNAVNYNGSDNLMNWNFSFNSNNQIVIIYTDTDTIDAGWTTSQSNDGVIVTFSNVAGPNIQAITGEWLVLECEEHRLELHRGDDILVLERNCD</sequence>
<comment type="caution">
    <text evidence="2">The sequence shown here is derived from an EMBL/GenBank/DDBJ whole genome shotgun (WGS) entry which is preliminary data.</text>
</comment>
<reference evidence="2 3" key="1">
    <citation type="submission" date="2020-08" db="EMBL/GenBank/DDBJ databases">
        <title>Winogradskyella ouciana sp. nov., isolated from the hadal seawater of the Mariana Trench.</title>
        <authorList>
            <person name="He X."/>
        </authorList>
    </citation>
    <scope>NUCLEOTIDE SEQUENCE [LARGE SCALE GENOMIC DNA]</scope>
    <source>
        <strain evidence="2 3">KCTC 22026</strain>
    </source>
</reference>
<dbReference type="PROSITE" id="PS51257">
    <property type="entry name" value="PROKAR_LIPOPROTEIN"/>
    <property type="match status" value="1"/>
</dbReference>
<feature type="signal peptide" evidence="1">
    <location>
        <begin position="1"/>
        <end position="23"/>
    </location>
</feature>
<evidence type="ECO:0000313" key="3">
    <source>
        <dbReference type="Proteomes" id="UP000607435"/>
    </source>
</evidence>
<proteinExistence type="predicted"/>
<feature type="chain" id="PRO_5047326909" evidence="1">
    <location>
        <begin position="24"/>
        <end position="757"/>
    </location>
</feature>
<evidence type="ECO:0000256" key="1">
    <source>
        <dbReference type="SAM" id="SignalP"/>
    </source>
</evidence>
<evidence type="ECO:0000313" key="2">
    <source>
        <dbReference type="EMBL" id="MBC3847686.1"/>
    </source>
</evidence>
<name>A0ABR6Y4L2_9FLAO</name>
<organism evidence="2 3">
    <name type="scientific">Winogradskyella echinorum</name>
    <dbReference type="NCBI Taxonomy" id="538189"/>
    <lineage>
        <taxon>Bacteria</taxon>
        <taxon>Pseudomonadati</taxon>
        <taxon>Bacteroidota</taxon>
        <taxon>Flavobacteriia</taxon>
        <taxon>Flavobacteriales</taxon>
        <taxon>Flavobacteriaceae</taxon>
        <taxon>Winogradskyella</taxon>
    </lineage>
</organism>
<keyword evidence="1" id="KW-0732">Signal</keyword>
<protein>
    <submittedName>
        <fullName evidence="2">Uncharacterized protein</fullName>
    </submittedName>
</protein>
<dbReference type="RefSeq" id="WP_186846788.1">
    <property type="nucleotide sequence ID" value="NZ_JACOME010000005.1"/>
</dbReference>
<gene>
    <name evidence="2" type="ORF">H6H04_14910</name>
</gene>
<dbReference type="Proteomes" id="UP000607435">
    <property type="component" value="Unassembled WGS sequence"/>
</dbReference>
<keyword evidence="3" id="KW-1185">Reference proteome</keyword>